<name>A0ABU8SBZ3_9SPHN</name>
<keyword evidence="4" id="KW-0804">Transcription</keyword>
<keyword evidence="3" id="KW-0238">DNA-binding</keyword>
<evidence type="ECO:0000256" key="2">
    <source>
        <dbReference type="ARBA" id="ARBA00023015"/>
    </source>
</evidence>
<evidence type="ECO:0000256" key="1">
    <source>
        <dbReference type="ARBA" id="ARBA00009437"/>
    </source>
</evidence>
<accession>A0ABU8SBZ3</accession>
<evidence type="ECO:0000256" key="4">
    <source>
        <dbReference type="ARBA" id="ARBA00023163"/>
    </source>
</evidence>
<protein>
    <submittedName>
        <fullName evidence="6">LysR family transcriptional regulator</fullName>
    </submittedName>
</protein>
<comment type="caution">
    <text evidence="6">The sequence shown here is derived from an EMBL/GenBank/DDBJ whole genome shotgun (WGS) entry which is preliminary data.</text>
</comment>
<keyword evidence="2" id="KW-0805">Transcription regulation</keyword>
<sequence length="309" mass="33606">MRLRQIEVFHAVYANGSISAAARALHVSQPAVSKVLRHTESQLGIPLFDLVRGRLVPTDEAHALFREVDEVFHRVTSLQLTANNLRNSGAGHLRIGIVPSLGFEVLPQVIADFRVKNPEVTFDIKTIHHSDVLRSLYERECDIAFGYDPPVHPRLTLRKLAAAKLVVIAPTGTFDKGHTSVSVADIRTRDLIGVSSSGPIGDIVAAAHAHAHAYANANAQVDFREVASVDTYYIAASLVRKGLGVAIVDEFTARATANRLVDVIPLAPALEFGVHAAWLEDRPLSKLAARLVDLMKSALRAEVQVPIRA</sequence>
<comment type="similarity">
    <text evidence="1">Belongs to the LysR transcriptional regulatory family.</text>
</comment>
<reference evidence="6 7" key="1">
    <citation type="submission" date="2024-03" db="EMBL/GenBank/DDBJ databases">
        <authorList>
            <person name="Jo J.-H."/>
        </authorList>
    </citation>
    <scope>NUCLEOTIDE SEQUENCE [LARGE SCALE GENOMIC DNA]</scope>
    <source>
        <strain evidence="6 7">AS3R-12</strain>
    </source>
</reference>
<dbReference type="InterPro" id="IPR000847">
    <property type="entry name" value="LysR_HTH_N"/>
</dbReference>
<dbReference type="Gene3D" id="3.40.190.290">
    <property type="match status" value="1"/>
</dbReference>
<keyword evidence="7" id="KW-1185">Reference proteome</keyword>
<evidence type="ECO:0000313" key="7">
    <source>
        <dbReference type="Proteomes" id="UP001379235"/>
    </source>
</evidence>
<proteinExistence type="inferred from homology"/>
<dbReference type="PANTHER" id="PTHR30427">
    <property type="entry name" value="TRANSCRIPTIONAL ACTIVATOR PROTEIN LYSR"/>
    <property type="match status" value="1"/>
</dbReference>
<organism evidence="6 7">
    <name type="scientific">Novosphingobium aquae</name>
    <dbReference type="NCBI Taxonomy" id="3133435"/>
    <lineage>
        <taxon>Bacteria</taxon>
        <taxon>Pseudomonadati</taxon>
        <taxon>Pseudomonadota</taxon>
        <taxon>Alphaproteobacteria</taxon>
        <taxon>Sphingomonadales</taxon>
        <taxon>Sphingomonadaceae</taxon>
        <taxon>Novosphingobium</taxon>
    </lineage>
</organism>
<dbReference type="InterPro" id="IPR005119">
    <property type="entry name" value="LysR_subst-bd"/>
</dbReference>
<dbReference type="EMBL" id="JBBHJY010000009">
    <property type="protein sequence ID" value="MEJ6011493.1"/>
    <property type="molecule type" value="Genomic_DNA"/>
</dbReference>
<evidence type="ECO:0000259" key="5">
    <source>
        <dbReference type="PROSITE" id="PS50931"/>
    </source>
</evidence>
<dbReference type="PRINTS" id="PR00039">
    <property type="entry name" value="HTHLYSR"/>
</dbReference>
<evidence type="ECO:0000256" key="3">
    <source>
        <dbReference type="ARBA" id="ARBA00023125"/>
    </source>
</evidence>
<dbReference type="Pfam" id="PF00126">
    <property type="entry name" value="HTH_1"/>
    <property type="match status" value="1"/>
</dbReference>
<dbReference type="PROSITE" id="PS50931">
    <property type="entry name" value="HTH_LYSR"/>
    <property type="match status" value="1"/>
</dbReference>
<dbReference type="PANTHER" id="PTHR30427:SF1">
    <property type="entry name" value="TRANSCRIPTIONAL ACTIVATOR PROTEIN LYSR"/>
    <property type="match status" value="1"/>
</dbReference>
<gene>
    <name evidence="6" type="ORF">WG900_16385</name>
</gene>
<evidence type="ECO:0000313" key="6">
    <source>
        <dbReference type="EMBL" id="MEJ6011493.1"/>
    </source>
</evidence>
<dbReference type="RefSeq" id="WP_339968803.1">
    <property type="nucleotide sequence ID" value="NZ_JBBHJY010000009.1"/>
</dbReference>
<dbReference type="SUPFAM" id="SSF46785">
    <property type="entry name" value="Winged helix' DNA-binding domain"/>
    <property type="match status" value="1"/>
</dbReference>
<dbReference type="InterPro" id="IPR036388">
    <property type="entry name" value="WH-like_DNA-bd_sf"/>
</dbReference>
<dbReference type="Pfam" id="PF03466">
    <property type="entry name" value="LysR_substrate"/>
    <property type="match status" value="1"/>
</dbReference>
<feature type="domain" description="HTH lysR-type" evidence="5">
    <location>
        <begin position="1"/>
        <end position="58"/>
    </location>
</feature>
<dbReference type="SUPFAM" id="SSF53850">
    <property type="entry name" value="Periplasmic binding protein-like II"/>
    <property type="match status" value="1"/>
</dbReference>
<dbReference type="Proteomes" id="UP001379235">
    <property type="component" value="Unassembled WGS sequence"/>
</dbReference>
<dbReference type="InterPro" id="IPR036390">
    <property type="entry name" value="WH_DNA-bd_sf"/>
</dbReference>
<dbReference type="Gene3D" id="1.10.10.10">
    <property type="entry name" value="Winged helix-like DNA-binding domain superfamily/Winged helix DNA-binding domain"/>
    <property type="match status" value="1"/>
</dbReference>